<protein>
    <submittedName>
        <fullName evidence="4">5-oxoprolinase (ATP-hydrolyzing)</fullName>
        <ecNumber evidence="4">3.5.2.9</ecNumber>
    </submittedName>
</protein>
<feature type="domain" description="Hydantoinase A/oxoprolinase" evidence="1">
    <location>
        <begin position="206"/>
        <end position="493"/>
    </location>
</feature>
<sequence length="704" mass="74865">MSWRVGIDIGGTFTDIAVVAEDGDVTLWKEDSTHPHPEIGVQRGLAAVAANAGLALDEFLARTTLLVHGSTIATNIVIERDGPQVGLLCTEGFRDVLLFRDGFKWERFNDRLPRPRDFADRSRRLGVRERVAPDGTVVEPLDEQSVRDAARELGRRGAEAIAVSLLWSNANPAHERRVRELVAHELPDVPVIIASDVLPEIGEWVRTSAAVLSAYVYPRSARYLGELKTWLREHGLRRDVLIMQVNGGCATVERTLQVPAGILISGPAAAPAAARHIGERVDAQDMITVDMGGTSFDVCLMRAGEAPLSRTIQLEHQPIGVQAVEVHSIGAGGGSIAWIDSGGALRVGPESAGARPGPAAYGQGGERPTVTDANVVLGYLSPEAFLGGRRTLDAARARQALEQHVGDPLGIDALAAAAGVIELVNASMVDAIRVVSVQRGIDPRPFLLVAGGGAGPLHAGRLAAELGIERVLVPAEAGTICSFGMTVTDVRHDYAAMVHTSSADPALADVRAAFAELEQRARDDLAASGFGPDAIALERSVDARYEGQVHDLTIAVPPGELDAAALAQVQRAFHAAHAERYTWSIEEHAVEFLHWRVSGVGLMERPATARLTELEPRSADAARNGTRLAWFAELGELVETPVYDRARFEDGATLSGPALIDSATTTVVVNPGQTLIADARGSLLIDCVANLAGAGTVAMETKER</sequence>
<dbReference type="EC" id="3.5.2.9" evidence="4"/>
<dbReference type="Pfam" id="PF01968">
    <property type="entry name" value="Hydantoinase_A"/>
    <property type="match status" value="1"/>
</dbReference>
<dbReference type="SUPFAM" id="SSF53067">
    <property type="entry name" value="Actin-like ATPase domain"/>
    <property type="match status" value="1"/>
</dbReference>
<dbReference type="AlphaFoldDB" id="D3F863"/>
<gene>
    <name evidence="4" type="ordered locus">Cwoe_0498</name>
</gene>
<feature type="domain" description="Acetophenone carboxylase-like C-terminal" evidence="3">
    <location>
        <begin position="506"/>
        <end position="678"/>
    </location>
</feature>
<evidence type="ECO:0000259" key="2">
    <source>
        <dbReference type="Pfam" id="PF05378"/>
    </source>
</evidence>
<dbReference type="OrthoDB" id="9768323at2"/>
<evidence type="ECO:0000313" key="5">
    <source>
        <dbReference type="Proteomes" id="UP000008229"/>
    </source>
</evidence>
<dbReference type="InterPro" id="IPR045079">
    <property type="entry name" value="Oxoprolinase-like"/>
</dbReference>
<dbReference type="RefSeq" id="WP_012931986.1">
    <property type="nucleotide sequence ID" value="NC_013739.1"/>
</dbReference>
<reference evidence="4 5" key="1">
    <citation type="journal article" date="2010" name="Stand. Genomic Sci.">
        <title>Complete genome sequence of Conexibacter woesei type strain (ID131577).</title>
        <authorList>
            <person name="Pukall R."/>
            <person name="Lapidus A."/>
            <person name="Glavina Del Rio T."/>
            <person name="Copeland A."/>
            <person name="Tice H."/>
            <person name="Cheng J.-F."/>
            <person name="Lucas S."/>
            <person name="Chen F."/>
            <person name="Nolan M."/>
            <person name="Bruce D."/>
            <person name="Goodwin L."/>
            <person name="Pitluck S."/>
            <person name="Mavromatis K."/>
            <person name="Ivanova N."/>
            <person name="Ovchinnikova G."/>
            <person name="Pati A."/>
            <person name="Chen A."/>
            <person name="Palaniappan K."/>
            <person name="Land M."/>
            <person name="Hauser L."/>
            <person name="Chang Y.-J."/>
            <person name="Jeffries C.D."/>
            <person name="Chain P."/>
            <person name="Meincke L."/>
            <person name="Sims D."/>
            <person name="Brettin T."/>
            <person name="Detter J.C."/>
            <person name="Rohde M."/>
            <person name="Goeker M."/>
            <person name="Bristow J."/>
            <person name="Eisen J.A."/>
            <person name="Markowitz V."/>
            <person name="Kyrpides N.C."/>
            <person name="Klenk H.-P."/>
            <person name="Hugenholtz P."/>
        </authorList>
    </citation>
    <scope>NUCLEOTIDE SEQUENCE [LARGE SCALE GENOMIC DNA]</scope>
    <source>
        <strain evidence="5">DSM 14684 / CIP 108061 / JCM 11494 / NBRC 100937 / ID131577</strain>
    </source>
</reference>
<evidence type="ECO:0000259" key="3">
    <source>
        <dbReference type="Pfam" id="PF19278"/>
    </source>
</evidence>
<dbReference type="InterPro" id="IPR002821">
    <property type="entry name" value="Hydantoinase_A"/>
</dbReference>
<dbReference type="Pfam" id="PF05378">
    <property type="entry name" value="Hydant_A_N"/>
    <property type="match status" value="1"/>
</dbReference>
<proteinExistence type="predicted"/>
<dbReference type="InterPro" id="IPR008040">
    <property type="entry name" value="Hydant_A_N"/>
</dbReference>
<keyword evidence="4" id="KW-0378">Hydrolase</keyword>
<accession>D3F863</accession>
<dbReference type="GO" id="GO:0005829">
    <property type="term" value="C:cytosol"/>
    <property type="evidence" value="ECO:0007669"/>
    <property type="project" value="TreeGrafter"/>
</dbReference>
<dbReference type="GO" id="GO:0006749">
    <property type="term" value="P:glutathione metabolic process"/>
    <property type="evidence" value="ECO:0007669"/>
    <property type="project" value="TreeGrafter"/>
</dbReference>
<dbReference type="eggNOG" id="COG0145">
    <property type="taxonomic scope" value="Bacteria"/>
</dbReference>
<dbReference type="KEGG" id="cwo:Cwoe_0498"/>
<feature type="domain" description="Hydantoinase/oxoprolinase N-terminal" evidence="2">
    <location>
        <begin position="4"/>
        <end position="184"/>
    </location>
</feature>
<dbReference type="STRING" id="469383.Cwoe_0498"/>
<organism evidence="4 5">
    <name type="scientific">Conexibacter woesei (strain DSM 14684 / CCUG 47730 / CIP 108061 / JCM 11494 / NBRC 100937 / ID131577)</name>
    <dbReference type="NCBI Taxonomy" id="469383"/>
    <lineage>
        <taxon>Bacteria</taxon>
        <taxon>Bacillati</taxon>
        <taxon>Actinomycetota</taxon>
        <taxon>Thermoleophilia</taxon>
        <taxon>Solirubrobacterales</taxon>
        <taxon>Conexibacteraceae</taxon>
        <taxon>Conexibacter</taxon>
    </lineage>
</organism>
<dbReference type="HOGENOM" id="CLU_002157_1_2_11"/>
<evidence type="ECO:0000259" key="1">
    <source>
        <dbReference type="Pfam" id="PF01968"/>
    </source>
</evidence>
<dbReference type="EMBL" id="CP001854">
    <property type="protein sequence ID" value="ADB48933.1"/>
    <property type="molecule type" value="Genomic_DNA"/>
</dbReference>
<dbReference type="PANTHER" id="PTHR11365">
    <property type="entry name" value="5-OXOPROLINASE RELATED"/>
    <property type="match status" value="1"/>
</dbReference>
<dbReference type="Proteomes" id="UP000008229">
    <property type="component" value="Chromosome"/>
</dbReference>
<name>D3F863_CONWI</name>
<dbReference type="PANTHER" id="PTHR11365:SF23">
    <property type="entry name" value="HYPOTHETICAL 5-OXOPROLINASE (EUROFUNG)-RELATED"/>
    <property type="match status" value="1"/>
</dbReference>
<keyword evidence="5" id="KW-1185">Reference proteome</keyword>
<reference evidence="5" key="2">
    <citation type="submission" date="2010-01" db="EMBL/GenBank/DDBJ databases">
        <title>The complete genome of Conexibacter woesei DSM 14684.</title>
        <authorList>
            <consortium name="US DOE Joint Genome Institute (JGI-PGF)"/>
            <person name="Lucas S."/>
            <person name="Copeland A."/>
            <person name="Lapidus A."/>
            <person name="Glavina del Rio T."/>
            <person name="Dalin E."/>
            <person name="Tice H."/>
            <person name="Bruce D."/>
            <person name="Goodwin L."/>
            <person name="Pitluck S."/>
            <person name="Kyrpides N."/>
            <person name="Mavromatis K."/>
            <person name="Ivanova N."/>
            <person name="Mikhailova N."/>
            <person name="Chertkov O."/>
            <person name="Brettin T."/>
            <person name="Detter J.C."/>
            <person name="Han C."/>
            <person name="Larimer F."/>
            <person name="Land M."/>
            <person name="Hauser L."/>
            <person name="Markowitz V."/>
            <person name="Cheng J.-F."/>
            <person name="Hugenholtz P."/>
            <person name="Woyke T."/>
            <person name="Wu D."/>
            <person name="Pukall R."/>
            <person name="Steenblock K."/>
            <person name="Schneider S."/>
            <person name="Klenk H.-P."/>
            <person name="Eisen J.A."/>
        </authorList>
    </citation>
    <scope>NUCLEOTIDE SEQUENCE [LARGE SCALE GENOMIC DNA]</scope>
    <source>
        <strain evidence="5">DSM 14684 / CIP 108061 / JCM 11494 / NBRC 100937 / ID131577</strain>
    </source>
</reference>
<dbReference type="InterPro" id="IPR043129">
    <property type="entry name" value="ATPase_NBD"/>
</dbReference>
<dbReference type="GO" id="GO:0017168">
    <property type="term" value="F:5-oxoprolinase (ATP-hydrolyzing) activity"/>
    <property type="evidence" value="ECO:0007669"/>
    <property type="project" value="UniProtKB-EC"/>
</dbReference>
<dbReference type="Pfam" id="PF19278">
    <property type="entry name" value="Hydant_A_C"/>
    <property type="match status" value="1"/>
</dbReference>
<dbReference type="InterPro" id="IPR049517">
    <property type="entry name" value="ACX-like_C"/>
</dbReference>
<evidence type="ECO:0000313" key="4">
    <source>
        <dbReference type="EMBL" id="ADB48933.1"/>
    </source>
</evidence>